<keyword evidence="3" id="KW-0808">Transferase</keyword>
<dbReference type="PANTHER" id="PTHR36617">
    <property type="entry name" value="PROTEIN, PUTATIVE-RELATED"/>
    <property type="match status" value="1"/>
</dbReference>
<evidence type="ECO:0000313" key="3">
    <source>
        <dbReference type="EMBL" id="GJT16467.1"/>
    </source>
</evidence>
<keyword evidence="4" id="KW-1185">Reference proteome</keyword>
<dbReference type="InterPro" id="IPR026960">
    <property type="entry name" value="RVT-Znf"/>
</dbReference>
<reference evidence="3" key="1">
    <citation type="journal article" date="2022" name="Int. J. Mol. Sci.">
        <title>Draft Genome of Tanacetum Coccineum: Genomic Comparison of Closely Related Tanacetum-Family Plants.</title>
        <authorList>
            <person name="Yamashiro T."/>
            <person name="Shiraishi A."/>
            <person name="Nakayama K."/>
            <person name="Satake H."/>
        </authorList>
    </citation>
    <scope>NUCLEOTIDE SEQUENCE</scope>
</reference>
<evidence type="ECO:0000313" key="4">
    <source>
        <dbReference type="Proteomes" id="UP001151760"/>
    </source>
</evidence>
<feature type="region of interest" description="Disordered" evidence="1">
    <location>
        <begin position="230"/>
        <end position="254"/>
    </location>
</feature>
<keyword evidence="3" id="KW-0695">RNA-directed DNA polymerase</keyword>
<evidence type="ECO:0000259" key="2">
    <source>
        <dbReference type="Pfam" id="PF13966"/>
    </source>
</evidence>
<protein>
    <submittedName>
        <fullName evidence="3">RNA-directed DNA polymerase, eukaryota, reverse transcriptase zinc-binding domain protein</fullName>
    </submittedName>
</protein>
<feature type="compositionally biased region" description="Polar residues" evidence="1">
    <location>
        <begin position="236"/>
        <end position="254"/>
    </location>
</feature>
<feature type="domain" description="Reverse transcriptase zinc-binding" evidence="2">
    <location>
        <begin position="112"/>
        <end position="175"/>
    </location>
</feature>
<dbReference type="PANTHER" id="PTHR36617:SF16">
    <property type="entry name" value="OS04G0516500 PROTEIN"/>
    <property type="match status" value="1"/>
</dbReference>
<dbReference type="EMBL" id="BQNB010013476">
    <property type="protein sequence ID" value="GJT16467.1"/>
    <property type="molecule type" value="Genomic_DNA"/>
</dbReference>
<keyword evidence="3" id="KW-0548">Nucleotidyltransferase</keyword>
<accession>A0ABQ5BRQ7</accession>
<name>A0ABQ5BRQ7_9ASTR</name>
<dbReference type="Pfam" id="PF13966">
    <property type="entry name" value="zf-RVT"/>
    <property type="match status" value="1"/>
</dbReference>
<sequence>NGENTLFWEDIWLGEISLNHKYLRLFALEQSKNITVAEKLGHTSLSHSFRRLPRGGIEEEQQRDLLSFISGVILYNMSDRWLWSQNASGEFTVCSVRNLIDGFTLPSLESPTRWINLVPINLNVNAWRVRHDYLPTRLNLSIRGLDIPSILCPLCNTATESTSHIFFFCHLARQVMIKVCRWWDIDYSPLFSYEEWLSWLLNSRLSKLKKEILEGQNSIDIEAIKAEGEIDGQEHPSPQKSDNHTLNIGMSSDTGKTTWKMPLENAAVTMA</sequence>
<evidence type="ECO:0000256" key="1">
    <source>
        <dbReference type="SAM" id="MobiDB-lite"/>
    </source>
</evidence>
<dbReference type="GO" id="GO:0003964">
    <property type="term" value="F:RNA-directed DNA polymerase activity"/>
    <property type="evidence" value="ECO:0007669"/>
    <property type="project" value="UniProtKB-KW"/>
</dbReference>
<proteinExistence type="predicted"/>
<comment type="caution">
    <text evidence="3">The sequence shown here is derived from an EMBL/GenBank/DDBJ whole genome shotgun (WGS) entry which is preliminary data.</text>
</comment>
<organism evidence="3 4">
    <name type="scientific">Tanacetum coccineum</name>
    <dbReference type="NCBI Taxonomy" id="301880"/>
    <lineage>
        <taxon>Eukaryota</taxon>
        <taxon>Viridiplantae</taxon>
        <taxon>Streptophyta</taxon>
        <taxon>Embryophyta</taxon>
        <taxon>Tracheophyta</taxon>
        <taxon>Spermatophyta</taxon>
        <taxon>Magnoliopsida</taxon>
        <taxon>eudicotyledons</taxon>
        <taxon>Gunneridae</taxon>
        <taxon>Pentapetalae</taxon>
        <taxon>asterids</taxon>
        <taxon>campanulids</taxon>
        <taxon>Asterales</taxon>
        <taxon>Asteraceae</taxon>
        <taxon>Asteroideae</taxon>
        <taxon>Anthemideae</taxon>
        <taxon>Anthemidinae</taxon>
        <taxon>Tanacetum</taxon>
    </lineage>
</organism>
<gene>
    <name evidence="3" type="ORF">Tco_0875173</name>
</gene>
<dbReference type="Proteomes" id="UP001151760">
    <property type="component" value="Unassembled WGS sequence"/>
</dbReference>
<reference evidence="3" key="2">
    <citation type="submission" date="2022-01" db="EMBL/GenBank/DDBJ databases">
        <authorList>
            <person name="Yamashiro T."/>
            <person name="Shiraishi A."/>
            <person name="Satake H."/>
            <person name="Nakayama K."/>
        </authorList>
    </citation>
    <scope>NUCLEOTIDE SEQUENCE</scope>
</reference>
<feature type="non-terminal residue" evidence="3">
    <location>
        <position position="1"/>
    </location>
</feature>